<reference evidence="2 3" key="2">
    <citation type="journal article" date="2012" name="PLoS Pathog.">
        <title>Diverse lifestyles and strategies of plant pathogenesis encoded in the genomes of eighteen Dothideomycetes fungi.</title>
        <authorList>
            <person name="Ohm R.A."/>
            <person name="Feau N."/>
            <person name="Henrissat B."/>
            <person name="Schoch C.L."/>
            <person name="Horwitz B.A."/>
            <person name="Barry K.W."/>
            <person name="Condon B.J."/>
            <person name="Copeland A.C."/>
            <person name="Dhillon B."/>
            <person name="Glaser F."/>
            <person name="Hesse C.N."/>
            <person name="Kosti I."/>
            <person name="LaButti K."/>
            <person name="Lindquist E.A."/>
            <person name="Lucas S."/>
            <person name="Salamov A.A."/>
            <person name="Bradshaw R.E."/>
            <person name="Ciuffetti L."/>
            <person name="Hamelin R.C."/>
            <person name="Kema G.H.J."/>
            <person name="Lawrence C."/>
            <person name="Scott J.A."/>
            <person name="Spatafora J.W."/>
            <person name="Turgeon B.G."/>
            <person name="de Wit P.J.G.M."/>
            <person name="Zhong S."/>
            <person name="Goodwin S.B."/>
            <person name="Grigoriev I.V."/>
        </authorList>
    </citation>
    <scope>NUCLEOTIDE SEQUENCE [LARGE SCALE GENOMIC DNA]</scope>
    <source>
        <strain evidence="3">NZE10 / CBS 128990</strain>
    </source>
</reference>
<proteinExistence type="predicted"/>
<sequence length="139" mass="14212">MATFSVTAFAMSECFPSSVLLMRSCTGGGLLIGFFFFLFDTLNGRNRVALPTSLSSEGGSLLSAGEAVVAAVASPYASSAAGLGTGLRLKAASLLVFRLTPAFGAATRFGAGRRLLKPLNAPAVRARFAGGPSALVSRF</sequence>
<keyword evidence="1" id="KW-0472">Membrane</keyword>
<evidence type="ECO:0000313" key="3">
    <source>
        <dbReference type="Proteomes" id="UP000016933"/>
    </source>
</evidence>
<protein>
    <submittedName>
        <fullName evidence="2">Uncharacterized protein</fullName>
    </submittedName>
</protein>
<keyword evidence="1" id="KW-1133">Transmembrane helix</keyword>
<name>N1PNA6_DOTSN</name>
<dbReference type="EMBL" id="KB446538">
    <property type="protein sequence ID" value="EME44911.1"/>
    <property type="molecule type" value="Genomic_DNA"/>
</dbReference>
<dbReference type="HOGENOM" id="CLU_1845049_0_0_1"/>
<evidence type="ECO:0000313" key="2">
    <source>
        <dbReference type="EMBL" id="EME44911.1"/>
    </source>
</evidence>
<organism evidence="2 3">
    <name type="scientific">Dothistroma septosporum (strain NZE10 / CBS 128990)</name>
    <name type="common">Red band needle blight fungus</name>
    <name type="synonym">Mycosphaerella pini</name>
    <dbReference type="NCBI Taxonomy" id="675120"/>
    <lineage>
        <taxon>Eukaryota</taxon>
        <taxon>Fungi</taxon>
        <taxon>Dikarya</taxon>
        <taxon>Ascomycota</taxon>
        <taxon>Pezizomycotina</taxon>
        <taxon>Dothideomycetes</taxon>
        <taxon>Dothideomycetidae</taxon>
        <taxon>Mycosphaerellales</taxon>
        <taxon>Mycosphaerellaceae</taxon>
        <taxon>Dothistroma</taxon>
    </lineage>
</organism>
<feature type="transmembrane region" description="Helical" evidence="1">
    <location>
        <begin position="20"/>
        <end position="39"/>
    </location>
</feature>
<dbReference type="Proteomes" id="UP000016933">
    <property type="component" value="Unassembled WGS sequence"/>
</dbReference>
<keyword evidence="1" id="KW-0812">Transmembrane</keyword>
<keyword evidence="3" id="KW-1185">Reference proteome</keyword>
<dbReference type="AlphaFoldDB" id="N1PNA6"/>
<reference evidence="3" key="1">
    <citation type="journal article" date="2012" name="PLoS Genet.">
        <title>The genomes of the fungal plant pathogens Cladosporium fulvum and Dothistroma septosporum reveal adaptation to different hosts and lifestyles but also signatures of common ancestry.</title>
        <authorList>
            <person name="de Wit P.J.G.M."/>
            <person name="van der Burgt A."/>
            <person name="Oekmen B."/>
            <person name="Stergiopoulos I."/>
            <person name="Abd-Elsalam K.A."/>
            <person name="Aerts A.L."/>
            <person name="Bahkali A.H."/>
            <person name="Beenen H.G."/>
            <person name="Chettri P."/>
            <person name="Cox M.P."/>
            <person name="Datema E."/>
            <person name="de Vries R.P."/>
            <person name="Dhillon B."/>
            <person name="Ganley A.R."/>
            <person name="Griffiths S.A."/>
            <person name="Guo Y."/>
            <person name="Hamelin R.C."/>
            <person name="Henrissat B."/>
            <person name="Kabir M.S."/>
            <person name="Jashni M.K."/>
            <person name="Kema G."/>
            <person name="Klaubauf S."/>
            <person name="Lapidus A."/>
            <person name="Levasseur A."/>
            <person name="Lindquist E."/>
            <person name="Mehrabi R."/>
            <person name="Ohm R.A."/>
            <person name="Owen T.J."/>
            <person name="Salamov A."/>
            <person name="Schwelm A."/>
            <person name="Schijlen E."/>
            <person name="Sun H."/>
            <person name="van den Burg H.A."/>
            <person name="van Ham R.C.H.J."/>
            <person name="Zhang S."/>
            <person name="Goodwin S.B."/>
            <person name="Grigoriev I.V."/>
            <person name="Collemare J."/>
            <person name="Bradshaw R.E."/>
        </authorList>
    </citation>
    <scope>NUCLEOTIDE SEQUENCE [LARGE SCALE GENOMIC DNA]</scope>
    <source>
        <strain evidence="3">NZE10 / CBS 128990</strain>
    </source>
</reference>
<gene>
    <name evidence="2" type="ORF">DOTSEDRAFT_70824</name>
</gene>
<accession>N1PNA6</accession>
<evidence type="ECO:0000256" key="1">
    <source>
        <dbReference type="SAM" id="Phobius"/>
    </source>
</evidence>